<keyword evidence="1" id="KW-0805">Transcription regulation</keyword>
<dbReference type="Proteomes" id="UP001500979">
    <property type="component" value="Unassembled WGS sequence"/>
</dbReference>
<protein>
    <recommendedName>
        <fullName evidence="1">RNA polymerase-binding protein RbpA</fullName>
    </recommendedName>
</protein>
<comment type="caution">
    <text evidence="2">The sequence shown here is derived from an EMBL/GenBank/DDBJ whole genome shotgun (WGS) entry which is preliminary data.</text>
</comment>
<keyword evidence="3" id="KW-1185">Reference proteome</keyword>
<dbReference type="InterPro" id="IPR038638">
    <property type="entry name" value="RbpA_sf"/>
</dbReference>
<name>A0ABN3VM42_9PSEU</name>
<accession>A0ABN3VM42</accession>
<gene>
    <name evidence="1" type="primary">rbpA</name>
    <name evidence="2" type="ORF">GCM10010470_55050</name>
</gene>
<comment type="subunit">
    <text evidence="1">Forms a complex with the RNAP catalytic core and with free principal sigma factors.</text>
</comment>
<organism evidence="2 3">
    <name type="scientific">Saccharopolyspora taberi</name>
    <dbReference type="NCBI Taxonomy" id="60895"/>
    <lineage>
        <taxon>Bacteria</taxon>
        <taxon>Bacillati</taxon>
        <taxon>Actinomycetota</taxon>
        <taxon>Actinomycetes</taxon>
        <taxon>Pseudonocardiales</taxon>
        <taxon>Pseudonocardiaceae</taxon>
        <taxon>Saccharopolyspora</taxon>
    </lineage>
</organism>
<evidence type="ECO:0000313" key="2">
    <source>
        <dbReference type="EMBL" id="GAA2812608.1"/>
    </source>
</evidence>
<dbReference type="Gene3D" id="2.20.28.270">
    <property type="entry name" value="RNA polymerase-binding protein A"/>
    <property type="match status" value="1"/>
</dbReference>
<dbReference type="EMBL" id="BAAAUX010000024">
    <property type="protein sequence ID" value="GAA2812608.1"/>
    <property type="molecule type" value="Genomic_DNA"/>
</dbReference>
<sequence length="135" mass="15690">MSKLVGSRGYGISLETFGDYEQAPRQEVFYTCPKGHRFEVPFAADAECPPTWECRLHGTESEIVDGSEQKQVRAKPPRTHWDMLRERRTDDELKQTLLDVLVERRRWTRAAAAQTLKITEPAYRRKAQLRAKSVR</sequence>
<comment type="similarity">
    <text evidence="1">Belongs to the RNA polymerase-binding protein RbpA family.</text>
</comment>
<keyword evidence="1" id="KW-0804">Transcription</keyword>
<evidence type="ECO:0000256" key="1">
    <source>
        <dbReference type="HAMAP-Rule" id="MF_01483"/>
    </source>
</evidence>
<dbReference type="HAMAP" id="MF_01483">
    <property type="entry name" value="RbpA"/>
    <property type="match status" value="1"/>
</dbReference>
<dbReference type="InterPro" id="IPR025182">
    <property type="entry name" value="RNApol-bd_RbpA"/>
</dbReference>
<comment type="caution">
    <text evidence="1">Lacks conserved residue(s) required for the propagation of feature annotation.</text>
</comment>
<comment type="function">
    <text evidence="1">Binds to RNA polymerase (RNAP), stimulating transcription from principal, but not alternative sigma factor promoters.</text>
</comment>
<dbReference type="Pfam" id="PF13397">
    <property type="entry name" value="RbpA"/>
    <property type="match status" value="1"/>
</dbReference>
<evidence type="ECO:0000313" key="3">
    <source>
        <dbReference type="Proteomes" id="UP001500979"/>
    </source>
</evidence>
<proteinExistence type="inferred from homology"/>
<reference evidence="2 3" key="1">
    <citation type="journal article" date="2019" name="Int. J. Syst. Evol. Microbiol.">
        <title>The Global Catalogue of Microorganisms (GCM) 10K type strain sequencing project: providing services to taxonomists for standard genome sequencing and annotation.</title>
        <authorList>
            <consortium name="The Broad Institute Genomics Platform"/>
            <consortium name="The Broad Institute Genome Sequencing Center for Infectious Disease"/>
            <person name="Wu L."/>
            <person name="Ma J."/>
        </authorList>
    </citation>
    <scope>NUCLEOTIDE SEQUENCE [LARGE SCALE GENOMIC DNA]</scope>
    <source>
        <strain evidence="2 3">JCM 9383</strain>
    </source>
</reference>